<keyword evidence="11" id="KW-1185">Reference proteome</keyword>
<dbReference type="CDD" id="cd03143">
    <property type="entry name" value="A4_beta-galactosidase_middle_domain"/>
    <property type="match status" value="1"/>
</dbReference>
<keyword evidence="4 6" id="KW-0378">Hydrolase</keyword>
<dbReference type="PANTHER" id="PTHR36447">
    <property type="entry name" value="BETA-GALACTOSIDASE GANA"/>
    <property type="match status" value="1"/>
</dbReference>
<accession>A0ABU2XN25</accession>
<organism evidence="10 11">
    <name type="scientific">Streptomyces lonegramiae</name>
    <dbReference type="NCBI Taxonomy" id="3075524"/>
    <lineage>
        <taxon>Bacteria</taxon>
        <taxon>Bacillati</taxon>
        <taxon>Actinomycetota</taxon>
        <taxon>Actinomycetes</taxon>
        <taxon>Kitasatosporales</taxon>
        <taxon>Streptomycetaceae</taxon>
        <taxon>Streptomyces</taxon>
    </lineage>
</organism>
<feature type="domain" description="Beta-galactosidase trimerisation" evidence="8">
    <location>
        <begin position="393"/>
        <end position="600"/>
    </location>
</feature>
<dbReference type="InterPro" id="IPR017853">
    <property type="entry name" value="GH"/>
</dbReference>
<dbReference type="SUPFAM" id="SSF51445">
    <property type="entry name" value="(Trans)glycosidases"/>
    <property type="match status" value="1"/>
</dbReference>
<dbReference type="PIRSF" id="PIRSF001084">
    <property type="entry name" value="B-galactosidase"/>
    <property type="match status" value="1"/>
</dbReference>
<dbReference type="Pfam" id="PF02449">
    <property type="entry name" value="Glyco_hydro_42"/>
    <property type="match status" value="1"/>
</dbReference>
<dbReference type="InterPro" id="IPR013780">
    <property type="entry name" value="Glyco_hydro_b"/>
</dbReference>
<dbReference type="EMBL" id="JAVRFD010000018">
    <property type="protein sequence ID" value="MDT0547227.1"/>
    <property type="molecule type" value="Genomic_DNA"/>
</dbReference>
<proteinExistence type="inferred from homology"/>
<evidence type="ECO:0000313" key="10">
    <source>
        <dbReference type="EMBL" id="MDT0547227.1"/>
    </source>
</evidence>
<evidence type="ECO:0000256" key="4">
    <source>
        <dbReference type="ARBA" id="ARBA00022801"/>
    </source>
</evidence>
<sequence>MPELSDVTRGRILYGGDYNPEQWPRSVWREDVRLMREARVTTATVGVFSWARLEPRPGARDFGWLDEVLDLLHEGGIEVCLATPTASPPPWLGARHPETLPRDENGATVWYGSRNQFCASSPLYREYALRITEDLADRYGGHPAVRMWHVGNEYSTHCWCDTTAGHFRRWLHARYGGLDALNEAWGTAFWSQRYDSWEEIIPPRRAQYLINPAQALDFRRFTSDALLECFTAERDVLAARTPHIPVTTNFMSMFIGQDGWAWAAEEDVVSVDLYPDPKDPHAAAYGAMVQDLTRSQAGGPWVLMEQAAGPVNWRGVNHPKPPGLMRLWSLQAVARGADGVCFFQWRQSRQGSEKFHSGMVPHAGEHSRTFQQVRGLGAELRLLDGVVGRGVPARVALLHDWHAWWATVQDGRPSARLDYPQVVRAWHQALWEENLTTDFAHPHADLGDYALVAVPHLYLLTDEALDNLTGYVRGGGTLVCGFFTGVADEHDRVRPGGVDRRLRDLLGIRTVHEWWPLDEGETLTAHGPSWPAGFTVTLWSEDLEPSTAETIARIKGGELDGGPAVTRNRHGAGTAWYVSTLPEPAALRALLARAAGEAGLRPPLPGIPDGVEAVARGDHLFLLNHGRTPAAVPLPSARTDLLTGRVYDTQVHLDRYAAVVLTPLESPHPKGAAPCTEPPESSS</sequence>
<feature type="domain" description="Glycoside hydrolase family 42 N-terminal" evidence="7">
    <location>
        <begin position="17"/>
        <end position="381"/>
    </location>
</feature>
<evidence type="ECO:0000256" key="2">
    <source>
        <dbReference type="ARBA" id="ARBA00005940"/>
    </source>
</evidence>
<dbReference type="Gene3D" id="3.20.20.80">
    <property type="entry name" value="Glycosidases"/>
    <property type="match status" value="1"/>
</dbReference>
<evidence type="ECO:0000259" key="7">
    <source>
        <dbReference type="Pfam" id="PF02449"/>
    </source>
</evidence>
<gene>
    <name evidence="10" type="ORF">RND15_31655</name>
</gene>
<dbReference type="Gene3D" id="2.60.40.1180">
    <property type="entry name" value="Golgi alpha-mannosidase II"/>
    <property type="match status" value="1"/>
</dbReference>
<keyword evidence="5 6" id="KW-0326">Glycosidase</keyword>
<dbReference type="Proteomes" id="UP001180754">
    <property type="component" value="Unassembled WGS sequence"/>
</dbReference>
<dbReference type="EC" id="3.2.1.23" evidence="3 6"/>
<dbReference type="RefSeq" id="WP_311727747.1">
    <property type="nucleotide sequence ID" value="NZ_JAVRFD010000018.1"/>
</dbReference>
<comment type="caution">
    <text evidence="10">The sequence shown here is derived from an EMBL/GenBank/DDBJ whole genome shotgun (WGS) entry which is preliminary data.</text>
</comment>
<dbReference type="Pfam" id="PF08533">
    <property type="entry name" value="Glyco_hydro_42C"/>
    <property type="match status" value="1"/>
</dbReference>
<dbReference type="Pfam" id="PF08532">
    <property type="entry name" value="Glyco_hydro_42M"/>
    <property type="match status" value="1"/>
</dbReference>
<evidence type="ECO:0000259" key="8">
    <source>
        <dbReference type="Pfam" id="PF08532"/>
    </source>
</evidence>
<dbReference type="SUPFAM" id="SSF52317">
    <property type="entry name" value="Class I glutamine amidotransferase-like"/>
    <property type="match status" value="1"/>
</dbReference>
<dbReference type="InterPro" id="IPR013739">
    <property type="entry name" value="Beta_galactosidase_C"/>
</dbReference>
<reference evidence="10" key="1">
    <citation type="submission" date="2024-05" db="EMBL/GenBank/DDBJ databases">
        <title>30 novel species of actinomycetes from the DSMZ collection.</title>
        <authorList>
            <person name="Nouioui I."/>
        </authorList>
    </citation>
    <scope>NUCLEOTIDE SEQUENCE</scope>
    <source>
        <strain evidence="10">DSM 41529</strain>
    </source>
</reference>
<evidence type="ECO:0000313" key="11">
    <source>
        <dbReference type="Proteomes" id="UP001180754"/>
    </source>
</evidence>
<name>A0ABU2XN25_9ACTN</name>
<evidence type="ECO:0000259" key="9">
    <source>
        <dbReference type="Pfam" id="PF08533"/>
    </source>
</evidence>
<comment type="similarity">
    <text evidence="2 6">Belongs to the glycosyl hydrolase 42 family.</text>
</comment>
<dbReference type="PANTHER" id="PTHR36447:SF1">
    <property type="entry name" value="BETA-GALACTOSIDASE GANA"/>
    <property type="match status" value="1"/>
</dbReference>
<protein>
    <recommendedName>
        <fullName evidence="3 6">Beta-galactosidase</fullName>
        <shortName evidence="6">Beta-gal</shortName>
        <ecNumber evidence="3 6">3.2.1.23</ecNumber>
    </recommendedName>
</protein>
<dbReference type="InterPro" id="IPR013529">
    <property type="entry name" value="Glyco_hydro_42_N"/>
</dbReference>
<dbReference type="InterPro" id="IPR029062">
    <property type="entry name" value="Class_I_gatase-like"/>
</dbReference>
<evidence type="ECO:0000256" key="3">
    <source>
        <dbReference type="ARBA" id="ARBA00012756"/>
    </source>
</evidence>
<feature type="domain" description="Beta-galactosidase C-terminal" evidence="9">
    <location>
        <begin position="610"/>
        <end position="661"/>
    </location>
</feature>
<dbReference type="InterPro" id="IPR013738">
    <property type="entry name" value="Beta_galactosidase_Trimer"/>
</dbReference>
<dbReference type="Gene3D" id="3.40.50.880">
    <property type="match status" value="1"/>
</dbReference>
<evidence type="ECO:0000256" key="5">
    <source>
        <dbReference type="ARBA" id="ARBA00023295"/>
    </source>
</evidence>
<evidence type="ECO:0000256" key="1">
    <source>
        <dbReference type="ARBA" id="ARBA00001412"/>
    </source>
</evidence>
<comment type="catalytic activity">
    <reaction evidence="1 6">
        <text>Hydrolysis of terminal non-reducing beta-D-galactose residues in beta-D-galactosides.</text>
        <dbReference type="EC" id="3.2.1.23"/>
    </reaction>
</comment>
<dbReference type="InterPro" id="IPR003476">
    <property type="entry name" value="Glyco_hydro_42"/>
</dbReference>
<evidence type="ECO:0000256" key="6">
    <source>
        <dbReference type="PIRNR" id="PIRNR001084"/>
    </source>
</evidence>